<organism evidence="2 3">
    <name type="scientific">Methylomonas albis</name>
    <dbReference type="NCBI Taxonomy" id="1854563"/>
    <lineage>
        <taxon>Bacteria</taxon>
        <taxon>Pseudomonadati</taxon>
        <taxon>Pseudomonadota</taxon>
        <taxon>Gammaproteobacteria</taxon>
        <taxon>Methylococcales</taxon>
        <taxon>Methylococcaceae</taxon>
        <taxon>Methylomonas</taxon>
    </lineage>
</organism>
<keyword evidence="3" id="KW-1185">Reference proteome</keyword>
<dbReference type="InterPro" id="IPR050194">
    <property type="entry name" value="Glycosyltransferase_grp1"/>
</dbReference>
<evidence type="ECO:0000313" key="3">
    <source>
        <dbReference type="Proteomes" id="UP000652176"/>
    </source>
</evidence>
<accession>A0ABR9D5M2</accession>
<comment type="caution">
    <text evidence="2">The sequence shown here is derived from an EMBL/GenBank/DDBJ whole genome shotgun (WGS) entry which is preliminary data.</text>
</comment>
<dbReference type="RefSeq" id="WP_192376629.1">
    <property type="nucleotide sequence ID" value="NZ_JACXSS010000001.1"/>
</dbReference>
<dbReference type="Gene3D" id="3.40.50.2000">
    <property type="entry name" value="Glycogen Phosphorylase B"/>
    <property type="match status" value="2"/>
</dbReference>
<proteinExistence type="predicted"/>
<dbReference type="CDD" id="cd03801">
    <property type="entry name" value="GT4_PimA-like"/>
    <property type="match status" value="1"/>
</dbReference>
<evidence type="ECO:0000313" key="2">
    <source>
        <dbReference type="EMBL" id="MBD9358411.1"/>
    </source>
</evidence>
<dbReference type="Pfam" id="PF13692">
    <property type="entry name" value="Glyco_trans_1_4"/>
    <property type="match status" value="1"/>
</dbReference>
<sequence length="377" mass="42778">MKIVIFQPMLKQYRVPLFELMGKLLAEQGHELRVVCGSPPPHEQSKGDNVVLGNQFCRIEKSLWFFGGKLHFLDNALSHILWGDLIITEQANKHFHNYILILFRKIHCKHFAYWGHGQNRQGNPRSWREQLKKKLSTQCDWWFAYTQGVANYIGELGYQSSKITVLNNSIDTSEFKQLLALQLPECVIQFRQSLAIGENGRIGLFCGSLYADKRIRFLLSAALIIHRKNPDFVLLVVGNGKDRILVEEFANRYSFVKYLGSLFGDRKAVAFKSAELFLCPGLVGLAILDAFTASLPLFTSDIPNHSPEIEYLQHGFNGVMTKHSEEDYAQAIVDVLESQDSLAKLQNNALASGDLFSIEKMALNFVEGIQKYFNTVG</sequence>
<feature type="domain" description="Glycosyltransferase subfamily 4-like N-terminal" evidence="1">
    <location>
        <begin position="22"/>
        <end position="173"/>
    </location>
</feature>
<dbReference type="EMBL" id="JACXSS010000001">
    <property type="protein sequence ID" value="MBD9358411.1"/>
    <property type="molecule type" value="Genomic_DNA"/>
</dbReference>
<dbReference type="Proteomes" id="UP000652176">
    <property type="component" value="Unassembled WGS sequence"/>
</dbReference>
<dbReference type="PANTHER" id="PTHR45947:SF3">
    <property type="entry name" value="SULFOQUINOVOSYL TRANSFERASE SQD2"/>
    <property type="match status" value="1"/>
</dbReference>
<dbReference type="PANTHER" id="PTHR45947">
    <property type="entry name" value="SULFOQUINOVOSYL TRANSFERASE SQD2"/>
    <property type="match status" value="1"/>
</dbReference>
<dbReference type="Pfam" id="PF13439">
    <property type="entry name" value="Glyco_transf_4"/>
    <property type="match status" value="1"/>
</dbReference>
<dbReference type="SUPFAM" id="SSF53756">
    <property type="entry name" value="UDP-Glycosyltransferase/glycogen phosphorylase"/>
    <property type="match status" value="1"/>
</dbReference>
<reference evidence="2 3" key="1">
    <citation type="submission" date="2020-09" db="EMBL/GenBank/DDBJ databases">
        <title>Methylomonas albis sp. nov. and Methylomonas fluvii sp. nov.: Two cold-adapted methanotrophs from the River Elbe and an amended description of Methylovulum psychrotolerans strain Eb1.</title>
        <authorList>
            <person name="Bussmann I.K."/>
            <person name="Klings K.-W."/>
            <person name="Warnstedt J."/>
            <person name="Hoppert M."/>
            <person name="Saborowski A."/>
            <person name="Horn F."/>
            <person name="Liebner S."/>
        </authorList>
    </citation>
    <scope>NUCLEOTIDE SEQUENCE [LARGE SCALE GENOMIC DNA]</scope>
    <source>
        <strain evidence="2 3">EbA</strain>
    </source>
</reference>
<gene>
    <name evidence="2" type="ORF">IE877_21460</name>
</gene>
<protein>
    <submittedName>
        <fullName evidence="2">Glycosyltransferase family 4 protein</fullName>
    </submittedName>
</protein>
<name>A0ABR9D5M2_9GAMM</name>
<evidence type="ECO:0000259" key="1">
    <source>
        <dbReference type="Pfam" id="PF13439"/>
    </source>
</evidence>
<dbReference type="InterPro" id="IPR028098">
    <property type="entry name" value="Glyco_trans_4-like_N"/>
</dbReference>